<evidence type="ECO:0000256" key="2">
    <source>
        <dbReference type="ARBA" id="ARBA00022857"/>
    </source>
</evidence>
<dbReference type="Pfam" id="PF00171">
    <property type="entry name" value="Aldedh"/>
    <property type="match status" value="1"/>
</dbReference>
<dbReference type="FunFam" id="3.40.605.10:FF:000012">
    <property type="entry name" value="NAD-dependent succinate-semialdehyde dehydrogenase"/>
    <property type="match status" value="1"/>
</dbReference>
<dbReference type="SUPFAM" id="SSF53720">
    <property type="entry name" value="ALDH-like"/>
    <property type="match status" value="1"/>
</dbReference>
<keyword evidence="2" id="KW-0521">NADP</keyword>
<dbReference type="InterPro" id="IPR047110">
    <property type="entry name" value="GABD/Sad-like"/>
</dbReference>
<dbReference type="Gene3D" id="3.40.605.10">
    <property type="entry name" value="Aldehyde Dehydrogenase, Chain A, domain 1"/>
    <property type="match status" value="1"/>
</dbReference>
<evidence type="ECO:0000313" key="6">
    <source>
        <dbReference type="Proteomes" id="UP000560081"/>
    </source>
</evidence>
<name>A0A4Y8X458_9MICC</name>
<dbReference type="AlphaFoldDB" id="A0A4Y8X458"/>
<dbReference type="InterPro" id="IPR044148">
    <property type="entry name" value="ALDH_GabD1-like"/>
</dbReference>
<evidence type="ECO:0000256" key="1">
    <source>
        <dbReference type="ARBA" id="ARBA00009986"/>
    </source>
</evidence>
<dbReference type="GO" id="GO:0004777">
    <property type="term" value="F:succinate-semialdehyde dehydrogenase (NAD+) activity"/>
    <property type="evidence" value="ECO:0007669"/>
    <property type="project" value="TreeGrafter"/>
</dbReference>
<accession>A0A4Y8X458</accession>
<dbReference type="GO" id="GO:0102810">
    <property type="term" value="F:glutarate-semialdehyde dehydrogenase (NADP+) activity"/>
    <property type="evidence" value="ECO:0007669"/>
    <property type="project" value="UniProtKB-EC"/>
</dbReference>
<evidence type="ECO:0000259" key="4">
    <source>
        <dbReference type="Pfam" id="PF00171"/>
    </source>
</evidence>
<feature type="domain" description="Aldehyde dehydrogenase" evidence="4">
    <location>
        <begin position="6"/>
        <end position="459"/>
    </location>
</feature>
<dbReference type="InterPro" id="IPR015590">
    <property type="entry name" value="Aldehyde_DH_dom"/>
</dbReference>
<dbReference type="Proteomes" id="UP000560081">
    <property type="component" value="Unassembled WGS sequence"/>
</dbReference>
<dbReference type="PANTHER" id="PTHR43217:SF2">
    <property type="entry name" value="SUCCINATE-SEMIALDEHYDE DEHYDROGENASE [NADP(+)]"/>
    <property type="match status" value="1"/>
</dbReference>
<dbReference type="EC" id="1.2.1.79" evidence="5"/>
<keyword evidence="6" id="KW-1185">Reference proteome</keyword>
<dbReference type="OrthoDB" id="6882680at2"/>
<dbReference type="EMBL" id="JACHMC010000001">
    <property type="protein sequence ID" value="MBB4883053.1"/>
    <property type="molecule type" value="Genomic_DNA"/>
</dbReference>
<proteinExistence type="inferred from homology"/>
<dbReference type="RefSeq" id="WP_135028258.1">
    <property type="nucleotide sequence ID" value="NZ_BMLA01000001.1"/>
</dbReference>
<dbReference type="InterPro" id="IPR016163">
    <property type="entry name" value="Ald_DH_C"/>
</dbReference>
<sequence>MTTTSASQGYRTINPATGELLKSFDNATDQQIADALDASQAAYEQWSQKSVAERAAVVKRISELLAERSKDIAALITMEMGKSLGAAVGEVRYGAQIFGYYADEAEELLADQPIKQFSGQEAFVQRLPIGPLLGIMPWNFPVYQVARFVAPNLVLGNTILLKHAEINPQVAQLLEELFTEAGLPEGVYQNLFATHDQISTIIADPRVQGVSLTGSERAGAAVAEQAGRHLKKVVLELGGSDPYIVLSAPDARAAARDALATRLGNWGQACNSNKRMIVMEDLYDDFVDELVQRSSAMKPGDPTSRDADVYGPLSSESAADGLAEQIAAAKEAGATVHVGGERVSAPEGEGFYVSPAVITDVDQENPAYSQELFGMASVVYKVSSAEEAVALANDSQYGLGGAVFSTDLDEAKRVADQLEVGMANVNLASAAGANLPFGGVKRSGFGRELGPLALDEFANKRLYAVQGPLEG</sequence>
<gene>
    <name evidence="5" type="ORF">BJ976_001404</name>
</gene>
<evidence type="ECO:0000313" key="5">
    <source>
        <dbReference type="EMBL" id="MBB4883053.1"/>
    </source>
</evidence>
<evidence type="ECO:0000256" key="3">
    <source>
        <dbReference type="ARBA" id="ARBA00023002"/>
    </source>
</evidence>
<dbReference type="GO" id="GO:0004030">
    <property type="term" value="F:aldehyde dehydrogenase [NAD(P)+] activity"/>
    <property type="evidence" value="ECO:0007669"/>
    <property type="project" value="InterPro"/>
</dbReference>
<dbReference type="EC" id="1.2.1.16" evidence="5"/>
<dbReference type="PANTHER" id="PTHR43217">
    <property type="entry name" value="SUCCINATE SEMIALDEHYDE DEHYDROGENASE [NAD(P)+] SAD"/>
    <property type="match status" value="1"/>
</dbReference>
<reference evidence="5 6" key="1">
    <citation type="submission" date="2020-08" db="EMBL/GenBank/DDBJ databases">
        <title>Sequencing the genomes of 1000 actinobacteria strains.</title>
        <authorList>
            <person name="Klenk H.-P."/>
        </authorList>
    </citation>
    <scope>NUCLEOTIDE SEQUENCE [LARGE SCALE GENOMIC DNA]</scope>
    <source>
        <strain evidence="5 6">DSM 19079</strain>
    </source>
</reference>
<dbReference type="Gene3D" id="3.40.309.10">
    <property type="entry name" value="Aldehyde Dehydrogenase, Chain A, domain 2"/>
    <property type="match status" value="1"/>
</dbReference>
<keyword evidence="3 5" id="KW-0560">Oxidoreductase</keyword>
<dbReference type="GO" id="GO:0036243">
    <property type="term" value="F:succinate-semialdehyde dehydrogenase (NADP+) activity"/>
    <property type="evidence" value="ECO:0007669"/>
    <property type="project" value="UniProtKB-EC"/>
</dbReference>
<organism evidence="5 6">
    <name type="scientific">Micrococcus flavus</name>
    <dbReference type="NCBI Taxonomy" id="384602"/>
    <lineage>
        <taxon>Bacteria</taxon>
        <taxon>Bacillati</taxon>
        <taxon>Actinomycetota</taxon>
        <taxon>Actinomycetes</taxon>
        <taxon>Micrococcales</taxon>
        <taxon>Micrococcaceae</taxon>
        <taxon>Micrococcus</taxon>
    </lineage>
</organism>
<protein>
    <submittedName>
        <fullName evidence="5">Succinate-semialdehyde dehydrogenase/glutarate-semialdehyde dehydrogenase</fullName>
        <ecNumber evidence="5">1.2.1.16</ecNumber>
        <ecNumber evidence="5">1.2.1.20</ecNumber>
        <ecNumber evidence="5">1.2.1.79</ecNumber>
    </submittedName>
</protein>
<dbReference type="CDD" id="cd07100">
    <property type="entry name" value="ALDH_SSADH1_GabD1"/>
    <property type="match status" value="1"/>
</dbReference>
<comment type="similarity">
    <text evidence="1">Belongs to the aldehyde dehydrogenase family.</text>
</comment>
<dbReference type="InterPro" id="IPR016161">
    <property type="entry name" value="Ald_DH/histidinol_DH"/>
</dbReference>
<dbReference type="EC" id="1.2.1.20" evidence="5"/>
<dbReference type="InterPro" id="IPR016162">
    <property type="entry name" value="Ald_DH_N"/>
</dbReference>
<comment type="caution">
    <text evidence="5">The sequence shown here is derived from an EMBL/GenBank/DDBJ whole genome shotgun (WGS) entry which is preliminary data.</text>
</comment>